<proteinExistence type="predicted"/>
<evidence type="ECO:0000313" key="1">
    <source>
        <dbReference type="EMBL" id="GAW25187.1"/>
    </source>
</evidence>
<reference evidence="1" key="1">
    <citation type="submission" date="2016-03" db="EMBL/GenBank/DDBJ databases">
        <title>Draft genome sequence of Rosellinia necatrix.</title>
        <authorList>
            <person name="Kanematsu S."/>
        </authorList>
    </citation>
    <scope>NUCLEOTIDE SEQUENCE [LARGE SCALE GENOMIC DNA]</scope>
    <source>
        <strain evidence="1">W97</strain>
    </source>
</reference>
<dbReference type="GO" id="GO:0016787">
    <property type="term" value="F:hydrolase activity"/>
    <property type="evidence" value="ECO:0007669"/>
    <property type="project" value="UniProtKB-KW"/>
</dbReference>
<organism evidence="1">
    <name type="scientific">Rosellinia necatrix</name>
    <name type="common">White root-rot fungus</name>
    <dbReference type="NCBI Taxonomy" id="77044"/>
    <lineage>
        <taxon>Eukaryota</taxon>
        <taxon>Fungi</taxon>
        <taxon>Dikarya</taxon>
        <taxon>Ascomycota</taxon>
        <taxon>Pezizomycotina</taxon>
        <taxon>Sordariomycetes</taxon>
        <taxon>Xylariomycetidae</taxon>
        <taxon>Xylariales</taxon>
        <taxon>Xylariaceae</taxon>
        <taxon>Rosellinia</taxon>
    </lineage>
</organism>
<accession>A0A1S8A511</accession>
<evidence type="ECO:0000313" key="2">
    <source>
        <dbReference type="Proteomes" id="UP000054516"/>
    </source>
</evidence>
<keyword evidence="1" id="KW-0378">Hydrolase</keyword>
<name>A0A1S8A511_ROSNE</name>
<keyword evidence="2" id="KW-1185">Reference proteome</keyword>
<sequence>MDRIPDGLDPGVVPLRGAVAAAGAVGEDEAAGDVGAVDLEALVVGEQRLVEGPAHVVQDAGEYDGLEVRARGRQRRQLARQDQRPVRAAHAVVVHALGRVLPRVRERRRRDGRVRERHAADREVRERGWRHGLALGCVFTLGLRRAG</sequence>
<dbReference type="EMBL" id="DF977447">
    <property type="protein sequence ID" value="GAW25187.1"/>
    <property type="molecule type" value="Genomic_DNA"/>
</dbReference>
<dbReference type="Proteomes" id="UP000054516">
    <property type="component" value="Unassembled WGS sequence"/>
</dbReference>
<protein>
    <submittedName>
        <fullName evidence="1">Putative metal dependent phosphohydrolase</fullName>
    </submittedName>
</protein>
<gene>
    <name evidence="1" type="ORF">SAMD00023353_0203600</name>
</gene>
<dbReference type="AlphaFoldDB" id="A0A1S8A511"/>